<dbReference type="EMBL" id="MN630192">
    <property type="protein sequence ID" value="QKS69554.1"/>
    <property type="molecule type" value="Genomic_RNA"/>
</dbReference>
<dbReference type="GO" id="GO:0039617">
    <property type="term" value="C:T=3 icosahedral viral capsid"/>
    <property type="evidence" value="ECO:0007669"/>
    <property type="project" value="UniProtKB-KW"/>
</dbReference>
<name>A0A8E3Z206_9VIRU</name>
<evidence type="ECO:0000256" key="3">
    <source>
        <dbReference type="ARBA" id="ARBA00018091"/>
    </source>
</evidence>
<proteinExistence type="inferred from homology"/>
<sequence length="278" mass="30217">MSCGTTVSCLNSWRSLRPLDGTDKTRWLEMAKNSMTNKQRNAQSQRDRARNKQQPRRQRSGVTSTVVANRAYVGTMPGPRMRSSPSGGMMVCNTEELISAKSSDTTLSFTASTTPLIPSQASWLAGVARSFSKFRWCKLRVSYLPAVGTGIAGRLAASLVYDANDLSPSTMAQVIAGYRATFGPVWAGQSGFDSTNPFSNHADMVHLDLDCSRLGKRYYPYTTLTNYTAMSLTDRTIYAPAELLTAIEGVVATGSVVGSFYISYEIELVEPIAATVNG</sequence>
<evidence type="ECO:0000259" key="8">
    <source>
        <dbReference type="Pfam" id="PF00729"/>
    </source>
</evidence>
<keyword evidence="5" id="KW-0946">Virion</keyword>
<comment type="subcellular location">
    <subcellularLocation>
        <location evidence="1">Virion</location>
    </subcellularLocation>
</comment>
<evidence type="ECO:0000256" key="2">
    <source>
        <dbReference type="ARBA" id="ARBA00007446"/>
    </source>
</evidence>
<dbReference type="InterPro" id="IPR000937">
    <property type="entry name" value="Capsid_prot_S-dom_vir"/>
</dbReference>
<feature type="domain" description="Icosahedral viral capsid protein S" evidence="8">
    <location>
        <begin position="64"/>
        <end position="273"/>
    </location>
</feature>
<feature type="region of interest" description="Disordered" evidence="7">
    <location>
        <begin position="34"/>
        <end position="64"/>
    </location>
</feature>
<dbReference type="InterPro" id="IPR029053">
    <property type="entry name" value="Viral_coat"/>
</dbReference>
<evidence type="ECO:0000256" key="1">
    <source>
        <dbReference type="ARBA" id="ARBA00004328"/>
    </source>
</evidence>
<dbReference type="Pfam" id="PF00729">
    <property type="entry name" value="Viral_coat"/>
    <property type="match status" value="1"/>
</dbReference>
<dbReference type="Gene3D" id="2.60.120.20">
    <property type="match status" value="1"/>
</dbReference>
<comment type="similarity">
    <text evidence="2">Belongs to the icosahedral plant coat protein family.</text>
</comment>
<evidence type="ECO:0000256" key="6">
    <source>
        <dbReference type="ARBA" id="ARBA00023060"/>
    </source>
</evidence>
<organism evidence="9">
    <name type="scientific">Erysiphe necator associated sobemo-like virus 4</name>
    <dbReference type="NCBI Taxonomy" id="2744806"/>
    <lineage>
        <taxon>Viruses</taxon>
        <taxon>Riboviria</taxon>
        <taxon>Orthornavirae</taxon>
        <taxon>Pisuviricota</taxon>
        <taxon>Pisoniviricetes</taxon>
        <taxon>Sobelivirales</taxon>
        <taxon>Solemoviridae</taxon>
        <taxon>Sobemovirus</taxon>
    </lineage>
</organism>
<protein>
    <recommendedName>
        <fullName evidence="3">Capsid protein</fullName>
    </recommendedName>
</protein>
<keyword evidence="6" id="KW-1142">T=3 icosahedral capsid protein</keyword>
<keyword evidence="4" id="KW-0167">Capsid protein</keyword>
<evidence type="ECO:0000256" key="5">
    <source>
        <dbReference type="ARBA" id="ARBA00022844"/>
    </source>
</evidence>
<evidence type="ECO:0000313" key="9">
    <source>
        <dbReference type="EMBL" id="QKS69554.1"/>
    </source>
</evidence>
<feature type="compositionally biased region" description="Polar residues" evidence="7">
    <location>
        <begin position="34"/>
        <end position="44"/>
    </location>
</feature>
<evidence type="ECO:0000256" key="7">
    <source>
        <dbReference type="SAM" id="MobiDB-lite"/>
    </source>
</evidence>
<accession>A0A8E3Z206</accession>
<evidence type="ECO:0000256" key="4">
    <source>
        <dbReference type="ARBA" id="ARBA00022561"/>
    </source>
</evidence>
<dbReference type="GO" id="GO:0005198">
    <property type="term" value="F:structural molecule activity"/>
    <property type="evidence" value="ECO:0007669"/>
    <property type="project" value="InterPro"/>
</dbReference>
<reference evidence="9" key="1">
    <citation type="submission" date="2019-10" db="EMBL/GenBank/DDBJ databases">
        <title>The miscellaneous mycovirome associated to the plant pathogenic fungus Erysiphe necator.</title>
        <authorList>
            <person name="Rodriguez-Romero J."/>
            <person name="Chiapello M."/>
            <person name="Cordoba L."/>
            <person name="Turina M."/>
            <person name="Ayllon M.A."/>
        </authorList>
    </citation>
    <scope>NUCLEOTIDE SEQUENCE</scope>
    <source>
        <strain evidence="9">PMS8_DN471</strain>
    </source>
</reference>
<dbReference type="SUPFAM" id="SSF88633">
    <property type="entry name" value="Positive stranded ssRNA viruses"/>
    <property type="match status" value="1"/>
</dbReference>